<evidence type="ECO:0000313" key="4">
    <source>
        <dbReference type="Proteomes" id="UP000264294"/>
    </source>
</evidence>
<proteinExistence type="predicted"/>
<organism evidence="1 3">
    <name type="scientific">Bacillus clarus</name>
    <dbReference type="NCBI Taxonomy" id="2338372"/>
    <lineage>
        <taxon>Bacteria</taxon>
        <taxon>Bacillati</taxon>
        <taxon>Bacillota</taxon>
        <taxon>Bacilli</taxon>
        <taxon>Bacillales</taxon>
        <taxon>Bacillaceae</taxon>
        <taxon>Bacillus</taxon>
        <taxon>Bacillus cereus group</taxon>
    </lineage>
</organism>
<reference evidence="2 4" key="2">
    <citation type="submission" date="2018-08" db="EMBL/GenBank/DDBJ databases">
        <title>Bacillus clarus sp. nov. strain PS00077A.</title>
        <authorList>
            <person name="Mendez Acevedo M."/>
            <person name="Carroll L."/>
            <person name="Mukherjee M."/>
            <person name="Wiedmann M."/>
            <person name="Kovac J."/>
        </authorList>
    </citation>
    <scope>NUCLEOTIDE SEQUENCE [LARGE SCALE GENOMIC DNA]</scope>
    <source>
        <strain evidence="2 4">PS00077A</strain>
    </source>
</reference>
<dbReference type="RefSeq" id="WP_052109758.1">
    <property type="nucleotide sequence ID" value="NZ_JMQC01000011.1"/>
</dbReference>
<name>A0A090Y9A5_9BACI</name>
<dbReference type="EMBL" id="QVOD01000056">
    <property type="protein sequence ID" value="RFT62948.1"/>
    <property type="molecule type" value="Genomic_DNA"/>
</dbReference>
<dbReference type="EMBL" id="JMQC01000011">
    <property type="protein sequence ID" value="KFM95029.1"/>
    <property type="molecule type" value="Genomic_DNA"/>
</dbReference>
<protein>
    <submittedName>
        <fullName evidence="1">Putative regulator of sigmaO</fullName>
    </submittedName>
</protein>
<reference evidence="1 3" key="1">
    <citation type="submission" date="2014-04" db="EMBL/GenBank/DDBJ databases">
        <authorList>
            <person name="Bishop-Lilly K.A."/>
            <person name="Broomall S.M."/>
            <person name="Chain P.S."/>
            <person name="Chertkov O."/>
            <person name="Coyne S.R."/>
            <person name="Daligault H.E."/>
            <person name="Davenport K.W."/>
            <person name="Erkkila T."/>
            <person name="Frey K.G."/>
            <person name="Gibbons H.S."/>
            <person name="Gu W."/>
            <person name="Jaissle J."/>
            <person name="Johnson S.L."/>
            <person name="Koroleva G.I."/>
            <person name="Ladner J.T."/>
            <person name="Lo C.-C."/>
            <person name="Minogue T.D."/>
            <person name="Munk C."/>
            <person name="Palacios G.F."/>
            <person name="Redden C.L."/>
            <person name="Rosenzweig C.N."/>
            <person name="Scholz M.B."/>
            <person name="Teshima H."/>
            <person name="Xu Y."/>
        </authorList>
    </citation>
    <scope>NUCLEOTIDE SEQUENCE [LARGE SCALE GENOMIC DNA]</scope>
    <source>
        <strain evidence="1 3">BHP</strain>
    </source>
</reference>
<dbReference type="PATRIC" id="fig|1405.8.peg.5870"/>
<dbReference type="AlphaFoldDB" id="A0A090Y9A5"/>
<keyword evidence="4" id="KW-1185">Reference proteome</keyword>
<gene>
    <name evidence="2" type="ORF">D0U04_26410</name>
    <name evidence="1" type="ORF">DJ93_5676</name>
</gene>
<sequence>MVELNNKNLSICNYEEILQLFKFKICSCLYNTPYQEREDLEQEIKMKIFEKIDVINTLEAPGFFEFLNSNTTG</sequence>
<dbReference type="Proteomes" id="UP000029389">
    <property type="component" value="Unassembled WGS sequence"/>
</dbReference>
<comment type="caution">
    <text evidence="1">The sequence shown here is derived from an EMBL/GenBank/DDBJ whole genome shotgun (WGS) entry which is preliminary data.</text>
</comment>
<dbReference type="Proteomes" id="UP000264294">
    <property type="component" value="Unassembled WGS sequence"/>
</dbReference>
<evidence type="ECO:0000313" key="1">
    <source>
        <dbReference type="EMBL" id="KFM95029.1"/>
    </source>
</evidence>
<evidence type="ECO:0000313" key="3">
    <source>
        <dbReference type="Proteomes" id="UP000029389"/>
    </source>
</evidence>
<accession>A0A090Y9A5</accession>
<evidence type="ECO:0000313" key="2">
    <source>
        <dbReference type="EMBL" id="RFT62948.1"/>
    </source>
</evidence>